<dbReference type="Pfam" id="PF06081">
    <property type="entry name" value="ArAE_1"/>
    <property type="match status" value="1"/>
</dbReference>
<evidence type="ECO:0000256" key="3">
    <source>
        <dbReference type="ARBA" id="ARBA00022692"/>
    </source>
</evidence>
<evidence type="ECO:0000256" key="4">
    <source>
        <dbReference type="ARBA" id="ARBA00022989"/>
    </source>
</evidence>
<evidence type="ECO:0000313" key="9">
    <source>
        <dbReference type="Proteomes" id="UP001595807"/>
    </source>
</evidence>
<dbReference type="InterPro" id="IPR021062">
    <property type="entry name" value="ArAE_1_C"/>
</dbReference>
<dbReference type="InterPro" id="IPR052984">
    <property type="entry name" value="UPF0421"/>
</dbReference>
<dbReference type="Pfam" id="PF11728">
    <property type="entry name" value="ArAE_1_C"/>
    <property type="match status" value="1"/>
</dbReference>
<keyword evidence="3 6" id="KW-0812">Transmembrane</keyword>
<evidence type="ECO:0000256" key="2">
    <source>
        <dbReference type="ARBA" id="ARBA00022475"/>
    </source>
</evidence>
<dbReference type="Gene3D" id="1.20.120.940">
    <property type="entry name" value="Putative aromatic acid exporter, C-terminal domain"/>
    <property type="match status" value="1"/>
</dbReference>
<protein>
    <submittedName>
        <fullName evidence="8">Aromatic acid exporter family protein</fullName>
    </submittedName>
</protein>
<dbReference type="Proteomes" id="UP001595807">
    <property type="component" value="Unassembled WGS sequence"/>
</dbReference>
<feature type="transmembrane region" description="Helical" evidence="6">
    <location>
        <begin position="56"/>
        <end position="77"/>
    </location>
</feature>
<dbReference type="PANTHER" id="PTHR40064">
    <property type="entry name" value="MEMBRANE PROTEIN-RELATED"/>
    <property type="match status" value="1"/>
</dbReference>
<gene>
    <name evidence="8" type="ORF">ACFORF_10320</name>
</gene>
<feature type="transmembrane region" description="Helical" evidence="6">
    <location>
        <begin position="89"/>
        <end position="111"/>
    </location>
</feature>
<feature type="domain" description="Putative aromatic acid exporter C-terminal" evidence="7">
    <location>
        <begin position="146"/>
        <end position="308"/>
    </location>
</feature>
<dbReference type="EMBL" id="JBHRZV010000052">
    <property type="protein sequence ID" value="MFC3928945.1"/>
    <property type="molecule type" value="Genomic_DNA"/>
</dbReference>
<organism evidence="8 9">
    <name type="scientific">Streptococcus caprae</name>
    <dbReference type="NCBI Taxonomy" id="1640501"/>
    <lineage>
        <taxon>Bacteria</taxon>
        <taxon>Bacillati</taxon>
        <taxon>Bacillota</taxon>
        <taxon>Bacilli</taxon>
        <taxon>Lactobacillales</taxon>
        <taxon>Streptococcaceae</taxon>
        <taxon>Streptococcus</taxon>
    </lineage>
</organism>
<comment type="caution">
    <text evidence="8">The sequence shown here is derived from an EMBL/GenBank/DDBJ whole genome shotgun (WGS) entry which is preliminary data.</text>
</comment>
<dbReference type="PANTHER" id="PTHR40064:SF1">
    <property type="entry name" value="MEMBRANE PROTEIN"/>
    <property type="match status" value="1"/>
</dbReference>
<evidence type="ECO:0000256" key="6">
    <source>
        <dbReference type="SAM" id="Phobius"/>
    </source>
</evidence>
<keyword evidence="4 6" id="KW-1133">Transmembrane helix</keyword>
<evidence type="ECO:0000256" key="5">
    <source>
        <dbReference type="ARBA" id="ARBA00023136"/>
    </source>
</evidence>
<evidence type="ECO:0000256" key="1">
    <source>
        <dbReference type="ARBA" id="ARBA00004651"/>
    </source>
</evidence>
<dbReference type="InterPro" id="IPR010343">
    <property type="entry name" value="ArAE_1"/>
</dbReference>
<reference evidence="9" key="1">
    <citation type="journal article" date="2019" name="Int. J. Syst. Evol. Microbiol.">
        <title>The Global Catalogue of Microorganisms (GCM) 10K type strain sequencing project: providing services to taxonomists for standard genome sequencing and annotation.</title>
        <authorList>
            <consortium name="The Broad Institute Genomics Platform"/>
            <consortium name="The Broad Institute Genome Sequencing Center for Infectious Disease"/>
            <person name="Wu L."/>
            <person name="Ma J."/>
        </authorList>
    </citation>
    <scope>NUCLEOTIDE SEQUENCE [LARGE SCALE GENOMIC DNA]</scope>
    <source>
        <strain evidence="9">CCUG 67170</strain>
    </source>
</reference>
<keyword evidence="9" id="KW-1185">Reference proteome</keyword>
<accession>A0ABV8CZ52</accession>
<dbReference type="RefSeq" id="WP_380427936.1">
    <property type="nucleotide sequence ID" value="NZ_JBHRZV010000052.1"/>
</dbReference>
<sequence length="317" mass="36288">MSVLQRTIKLSLATVLAIWVADQLGLAYGTSAGIIAILSLLDTRHTSFKVAGQRLLSTILALAIGWLSFTLVGFNLWTIGIYMALYVPLAYHWELEVGIAPSTVLVTHIFLEQSLSWTWLVNELALFVIGAGVALLFNSYMPSQETTIQSYHVRVEQQLKAILLKFQEFLLKGDGTNEAQLIEELDQVLSRALKVVYRDRHNQVFQQTNYQVHYFEMRSNQNRLLRQMAQTVQGLDLQTAEATILAQLFQEVASQLSQANSGLKQMDEIDAFVETFRQRELPKTREEFENRAILFQLLNDMKRFIQLKVDFYSLYKD</sequence>
<evidence type="ECO:0000313" key="8">
    <source>
        <dbReference type="EMBL" id="MFC3928945.1"/>
    </source>
</evidence>
<dbReference type="InterPro" id="IPR038323">
    <property type="entry name" value="ArAE_1_C_sf"/>
</dbReference>
<feature type="transmembrane region" description="Helical" evidence="6">
    <location>
        <begin position="117"/>
        <end position="137"/>
    </location>
</feature>
<evidence type="ECO:0000259" key="7">
    <source>
        <dbReference type="Pfam" id="PF11728"/>
    </source>
</evidence>
<keyword evidence="5 6" id="KW-0472">Membrane</keyword>
<proteinExistence type="predicted"/>
<keyword evidence="2" id="KW-1003">Cell membrane</keyword>
<comment type="subcellular location">
    <subcellularLocation>
        <location evidence="1">Cell membrane</location>
        <topology evidence="1">Multi-pass membrane protein</topology>
    </subcellularLocation>
</comment>
<name>A0ABV8CZ52_9STRE</name>